<dbReference type="AlphaFoldDB" id="A0AAD5PLU3"/>
<sequence>MPSSLVFQKRRQAKDLKKSFIGNNIRVVHKVDKVDIYVGKIRLQVIFDIGFDFYNSSSTTPLTGLWHATGPGSSFGGHTEFLKKFLGENPIFPSNFRLDQFANFKTISGFQYTTTNASRSIIPGLVKLVVYNKIKQPFYNRYNTNFRFGKDLNVDSLFKNNSTYARYKSFVKSTCNLLESQPYGTRLEIRCTADQVIANLADIEELVGECAAFIYWEETKIIASFWKLYQDTIDATAAQFLLNQGNSLYLPNRLSVFPILAFLGSSLFSRPPSHYMWKNTQELISSSACLTSGLILLPD</sequence>
<keyword evidence="2" id="KW-1185">Reference proteome</keyword>
<evidence type="ECO:0000313" key="1">
    <source>
        <dbReference type="EMBL" id="KAI9277307.1"/>
    </source>
</evidence>
<proteinExistence type="predicted"/>
<accession>A0AAD5PLU3</accession>
<comment type="caution">
    <text evidence="1">The sequence shown here is derived from an EMBL/GenBank/DDBJ whole genome shotgun (WGS) entry which is preliminary data.</text>
</comment>
<organism evidence="1 2">
    <name type="scientific">Phascolomyces articulosus</name>
    <dbReference type="NCBI Taxonomy" id="60185"/>
    <lineage>
        <taxon>Eukaryota</taxon>
        <taxon>Fungi</taxon>
        <taxon>Fungi incertae sedis</taxon>
        <taxon>Mucoromycota</taxon>
        <taxon>Mucoromycotina</taxon>
        <taxon>Mucoromycetes</taxon>
        <taxon>Mucorales</taxon>
        <taxon>Lichtheimiaceae</taxon>
        <taxon>Phascolomyces</taxon>
    </lineage>
</organism>
<protein>
    <submittedName>
        <fullName evidence="1">Uncharacterized protein</fullName>
    </submittedName>
</protein>
<gene>
    <name evidence="1" type="ORF">BDA99DRAFT_555206</name>
</gene>
<evidence type="ECO:0000313" key="2">
    <source>
        <dbReference type="Proteomes" id="UP001209540"/>
    </source>
</evidence>
<dbReference type="EMBL" id="JAIXMP010000002">
    <property type="protein sequence ID" value="KAI9277307.1"/>
    <property type="molecule type" value="Genomic_DNA"/>
</dbReference>
<name>A0AAD5PLU3_9FUNG</name>
<dbReference type="Proteomes" id="UP001209540">
    <property type="component" value="Unassembled WGS sequence"/>
</dbReference>
<reference evidence="1" key="2">
    <citation type="submission" date="2023-02" db="EMBL/GenBank/DDBJ databases">
        <authorList>
            <consortium name="DOE Joint Genome Institute"/>
            <person name="Mondo S.J."/>
            <person name="Chang Y."/>
            <person name="Wang Y."/>
            <person name="Ahrendt S."/>
            <person name="Andreopoulos W."/>
            <person name="Barry K."/>
            <person name="Beard J."/>
            <person name="Benny G.L."/>
            <person name="Blankenship S."/>
            <person name="Bonito G."/>
            <person name="Cuomo C."/>
            <person name="Desiro A."/>
            <person name="Gervers K.A."/>
            <person name="Hundley H."/>
            <person name="Kuo A."/>
            <person name="LaButti K."/>
            <person name="Lang B.F."/>
            <person name="Lipzen A."/>
            <person name="O'Donnell K."/>
            <person name="Pangilinan J."/>
            <person name="Reynolds N."/>
            <person name="Sandor L."/>
            <person name="Smith M.W."/>
            <person name="Tsang A."/>
            <person name="Grigoriev I.V."/>
            <person name="Stajich J.E."/>
            <person name="Spatafora J.W."/>
        </authorList>
    </citation>
    <scope>NUCLEOTIDE SEQUENCE</scope>
    <source>
        <strain evidence="1">RSA 2281</strain>
    </source>
</reference>
<reference evidence="1" key="1">
    <citation type="journal article" date="2022" name="IScience">
        <title>Evolution of zygomycete secretomes and the origins of terrestrial fungal ecologies.</title>
        <authorList>
            <person name="Chang Y."/>
            <person name="Wang Y."/>
            <person name="Mondo S."/>
            <person name="Ahrendt S."/>
            <person name="Andreopoulos W."/>
            <person name="Barry K."/>
            <person name="Beard J."/>
            <person name="Benny G.L."/>
            <person name="Blankenship S."/>
            <person name="Bonito G."/>
            <person name="Cuomo C."/>
            <person name="Desiro A."/>
            <person name="Gervers K.A."/>
            <person name="Hundley H."/>
            <person name="Kuo A."/>
            <person name="LaButti K."/>
            <person name="Lang B.F."/>
            <person name="Lipzen A."/>
            <person name="O'Donnell K."/>
            <person name="Pangilinan J."/>
            <person name="Reynolds N."/>
            <person name="Sandor L."/>
            <person name="Smith M.E."/>
            <person name="Tsang A."/>
            <person name="Grigoriev I.V."/>
            <person name="Stajich J.E."/>
            <person name="Spatafora J.W."/>
        </authorList>
    </citation>
    <scope>NUCLEOTIDE SEQUENCE</scope>
    <source>
        <strain evidence="1">RSA 2281</strain>
    </source>
</reference>